<comment type="caution">
    <text evidence="2">The sequence shown here is derived from an EMBL/GenBank/DDBJ whole genome shotgun (WGS) entry which is preliminary data.</text>
</comment>
<reference evidence="2 3" key="1">
    <citation type="journal article" date="2024" name="Chem. Sci.">
        <title>Discovery of megapolipeptins by genome mining of a Burkholderiales bacteria collection.</title>
        <authorList>
            <person name="Paulo B.S."/>
            <person name="Recchia M.J.J."/>
            <person name="Lee S."/>
            <person name="Fergusson C.H."/>
            <person name="Romanowski S.B."/>
            <person name="Hernandez A."/>
            <person name="Krull N."/>
            <person name="Liu D.Y."/>
            <person name="Cavanagh H."/>
            <person name="Bos A."/>
            <person name="Gray C.A."/>
            <person name="Murphy B.T."/>
            <person name="Linington R.G."/>
            <person name="Eustaquio A.S."/>
        </authorList>
    </citation>
    <scope>NUCLEOTIDE SEQUENCE [LARGE SCALE GENOMIC DNA]</scope>
    <source>
        <strain evidence="2 3">RL21-008-BIB-A</strain>
    </source>
</reference>
<dbReference type="Gene3D" id="2.30.110.10">
    <property type="entry name" value="Electron Transport, Fmn-binding Protein, Chain A"/>
    <property type="match status" value="1"/>
</dbReference>
<dbReference type="RefSeq" id="WP_408160341.1">
    <property type="nucleotide sequence ID" value="NZ_JAQQFM010000012.1"/>
</dbReference>
<feature type="domain" description="Pyridoxamine 5'-phosphate oxidase N-terminal" evidence="1">
    <location>
        <begin position="40"/>
        <end position="159"/>
    </location>
</feature>
<gene>
    <name evidence="2" type="ORF">PQR62_22725</name>
</gene>
<evidence type="ECO:0000259" key="1">
    <source>
        <dbReference type="Pfam" id="PF01243"/>
    </source>
</evidence>
<dbReference type="Proteomes" id="UP001629246">
    <property type="component" value="Unassembled WGS sequence"/>
</dbReference>
<proteinExistence type="predicted"/>
<evidence type="ECO:0000313" key="2">
    <source>
        <dbReference type="EMBL" id="MFL9927105.1"/>
    </source>
</evidence>
<dbReference type="PANTHER" id="PTHR42815">
    <property type="entry name" value="FAD-BINDING, PUTATIVE (AFU_ORTHOLOGUE AFUA_6G07600)-RELATED"/>
    <property type="match status" value="1"/>
</dbReference>
<dbReference type="SUPFAM" id="SSF50475">
    <property type="entry name" value="FMN-binding split barrel"/>
    <property type="match status" value="1"/>
</dbReference>
<protein>
    <submittedName>
        <fullName evidence="2">Pyridoxamine 5'-phosphate oxidase family protein</fullName>
    </submittedName>
</protein>
<dbReference type="EMBL" id="JAQQFM010000012">
    <property type="protein sequence ID" value="MFL9927105.1"/>
    <property type="molecule type" value="Genomic_DNA"/>
</dbReference>
<dbReference type="PANTHER" id="PTHR42815:SF2">
    <property type="entry name" value="FAD-BINDING, PUTATIVE (AFU_ORTHOLOGUE AFUA_6G07600)-RELATED"/>
    <property type="match status" value="1"/>
</dbReference>
<keyword evidence="3" id="KW-1185">Reference proteome</keyword>
<accession>A0ABW9AG93</accession>
<dbReference type="InterPro" id="IPR012349">
    <property type="entry name" value="Split_barrel_FMN-bd"/>
</dbReference>
<sequence>MSNSAPFADPQFDITSSAQLEALFGQPGEASLLKELDYLHPHYRRWIEAAPFLALATAGPEGLDCSPRGDPAGFVDVLDEKTLVIPDRRGNNRIDSLRNLVRDPRLALLFLIPGQGETLRVNGRARISTDPQLLENYAVDGKLPKLLLIVAVEAVFFQCSRAVVRAGLWDAGQHVARGRLPSPGQILSATSQESIDGAAYDSALPERVRSTLY</sequence>
<organism evidence="2 3">
    <name type="scientific">Herbaspirillum lusitanum</name>
    <dbReference type="NCBI Taxonomy" id="213312"/>
    <lineage>
        <taxon>Bacteria</taxon>
        <taxon>Pseudomonadati</taxon>
        <taxon>Pseudomonadota</taxon>
        <taxon>Betaproteobacteria</taxon>
        <taxon>Burkholderiales</taxon>
        <taxon>Oxalobacteraceae</taxon>
        <taxon>Herbaspirillum</taxon>
    </lineage>
</organism>
<dbReference type="Pfam" id="PF01243">
    <property type="entry name" value="PNPOx_N"/>
    <property type="match status" value="1"/>
</dbReference>
<dbReference type="InterPro" id="IPR011576">
    <property type="entry name" value="Pyridox_Oxase_N"/>
</dbReference>
<dbReference type="InterPro" id="IPR024029">
    <property type="entry name" value="Pyridox_Oxase_FMN-dep"/>
</dbReference>
<name>A0ABW9AG93_9BURK</name>
<dbReference type="NCBIfam" id="TIGR04025">
    <property type="entry name" value="PPOX_FMN_DR2398"/>
    <property type="match status" value="1"/>
</dbReference>
<evidence type="ECO:0000313" key="3">
    <source>
        <dbReference type="Proteomes" id="UP001629246"/>
    </source>
</evidence>